<evidence type="ECO:0000256" key="8">
    <source>
        <dbReference type="ARBA" id="ARBA00033282"/>
    </source>
</evidence>
<dbReference type="InterPro" id="IPR039011">
    <property type="entry name" value="IRS"/>
</dbReference>
<dbReference type="PANTHER" id="PTHR10614">
    <property type="entry name" value="INSULIN RECEPTOR SUBSTRATE"/>
    <property type="match status" value="1"/>
</dbReference>
<evidence type="ECO:0000256" key="10">
    <source>
        <dbReference type="SAM" id="MobiDB-lite"/>
    </source>
</evidence>
<dbReference type="SUPFAM" id="SSF50729">
    <property type="entry name" value="PH domain-like"/>
    <property type="match status" value="2"/>
</dbReference>
<feature type="compositionally biased region" description="Polar residues" evidence="10">
    <location>
        <begin position="259"/>
        <end position="271"/>
    </location>
</feature>
<dbReference type="Pfam" id="PF00169">
    <property type="entry name" value="PH"/>
    <property type="match status" value="1"/>
</dbReference>
<feature type="compositionally biased region" description="Basic residues" evidence="10">
    <location>
        <begin position="1046"/>
        <end position="1064"/>
    </location>
</feature>
<evidence type="ECO:0000256" key="4">
    <source>
        <dbReference type="ARBA" id="ARBA00022604"/>
    </source>
</evidence>
<name>A0A8J1USG4_OWEFU</name>
<feature type="compositionally biased region" description="Polar residues" evidence="10">
    <location>
        <begin position="782"/>
        <end position="797"/>
    </location>
</feature>
<feature type="compositionally biased region" description="Basic residues" evidence="10">
    <location>
        <begin position="888"/>
        <end position="897"/>
    </location>
</feature>
<dbReference type="InterPro" id="IPR001849">
    <property type="entry name" value="PH_domain"/>
</dbReference>
<comment type="subunit">
    <text evidence="1">Bindings to phosphatidylinositol 3-kinase and SHP2.</text>
</comment>
<feature type="compositionally biased region" description="Polar residues" evidence="10">
    <location>
        <begin position="1481"/>
        <end position="1500"/>
    </location>
</feature>
<feature type="region of interest" description="Disordered" evidence="10">
    <location>
        <begin position="503"/>
        <end position="522"/>
    </location>
</feature>
<dbReference type="SMART" id="SM00310">
    <property type="entry name" value="PTBI"/>
    <property type="match status" value="1"/>
</dbReference>
<feature type="compositionally biased region" description="Low complexity" evidence="10">
    <location>
        <begin position="1664"/>
        <end position="1687"/>
    </location>
</feature>
<feature type="compositionally biased region" description="Polar residues" evidence="10">
    <location>
        <begin position="937"/>
        <end position="947"/>
    </location>
</feature>
<keyword evidence="4" id="KW-0341">Growth regulation</keyword>
<gene>
    <name evidence="11" type="ORF">OFUS_LOCUS482</name>
</gene>
<feature type="compositionally biased region" description="Low complexity" evidence="10">
    <location>
        <begin position="834"/>
        <end position="858"/>
    </location>
</feature>
<dbReference type="PROSITE" id="PS51064">
    <property type="entry name" value="IRS_PTB"/>
    <property type="match status" value="1"/>
</dbReference>
<comment type="caution">
    <text evidence="11">The sequence shown here is derived from an EMBL/GenBank/DDBJ whole genome shotgun (WGS) entry which is preliminary data.</text>
</comment>
<dbReference type="EMBL" id="CAIIXF020000001">
    <property type="protein sequence ID" value="CAH1772771.1"/>
    <property type="molecule type" value="Genomic_DNA"/>
</dbReference>
<dbReference type="OrthoDB" id="946068at2759"/>
<dbReference type="GO" id="GO:0005158">
    <property type="term" value="F:insulin receptor binding"/>
    <property type="evidence" value="ECO:0007669"/>
    <property type="project" value="InterPro"/>
</dbReference>
<feature type="compositionally biased region" description="Low complexity" evidence="10">
    <location>
        <begin position="645"/>
        <end position="676"/>
    </location>
</feature>
<evidence type="ECO:0000256" key="9">
    <source>
        <dbReference type="ARBA" id="ARBA00046145"/>
    </source>
</evidence>
<feature type="compositionally biased region" description="Polar residues" evidence="10">
    <location>
        <begin position="764"/>
        <end position="775"/>
    </location>
</feature>
<feature type="compositionally biased region" description="Low complexity" evidence="10">
    <location>
        <begin position="1371"/>
        <end position="1382"/>
    </location>
</feature>
<evidence type="ECO:0000313" key="12">
    <source>
        <dbReference type="Proteomes" id="UP000749559"/>
    </source>
</evidence>
<feature type="compositionally biased region" description="Polar residues" evidence="10">
    <location>
        <begin position="1082"/>
        <end position="1091"/>
    </location>
</feature>
<feature type="compositionally biased region" description="Basic and acidic residues" evidence="10">
    <location>
        <begin position="1066"/>
        <end position="1078"/>
    </location>
</feature>
<dbReference type="PANTHER" id="PTHR10614:SF13">
    <property type="entry name" value="INSULIN RECEPTOR SUBSTRATE 1"/>
    <property type="match status" value="1"/>
</dbReference>
<feature type="compositionally biased region" description="Polar residues" evidence="10">
    <location>
        <begin position="1345"/>
        <end position="1354"/>
    </location>
</feature>
<feature type="region of interest" description="Disordered" evidence="10">
    <location>
        <begin position="244"/>
        <end position="315"/>
    </location>
</feature>
<feature type="compositionally biased region" description="Low complexity" evidence="10">
    <location>
        <begin position="753"/>
        <end position="763"/>
    </location>
</feature>
<feature type="compositionally biased region" description="Polar residues" evidence="10">
    <location>
        <begin position="631"/>
        <end position="644"/>
    </location>
</feature>
<dbReference type="Pfam" id="PF02174">
    <property type="entry name" value="IRS"/>
    <property type="match status" value="1"/>
</dbReference>
<feature type="compositionally biased region" description="Polar residues" evidence="10">
    <location>
        <begin position="968"/>
        <end position="988"/>
    </location>
</feature>
<dbReference type="PRINTS" id="PR00628">
    <property type="entry name" value="INSULINRSI"/>
</dbReference>
<feature type="compositionally biased region" description="Polar residues" evidence="10">
    <location>
        <begin position="503"/>
        <end position="521"/>
    </location>
</feature>
<dbReference type="Proteomes" id="UP000749559">
    <property type="component" value="Unassembled WGS sequence"/>
</dbReference>
<keyword evidence="6" id="KW-0221">Differentiation</keyword>
<feature type="region of interest" description="Disordered" evidence="10">
    <location>
        <begin position="347"/>
        <end position="378"/>
    </location>
</feature>
<evidence type="ECO:0000313" key="11">
    <source>
        <dbReference type="EMBL" id="CAH1772771.1"/>
    </source>
</evidence>
<feature type="compositionally biased region" description="Low complexity" evidence="10">
    <location>
        <begin position="1593"/>
        <end position="1604"/>
    </location>
</feature>
<dbReference type="SMART" id="SM01244">
    <property type="entry name" value="IRS"/>
    <property type="match status" value="1"/>
</dbReference>
<reference evidence="11" key="1">
    <citation type="submission" date="2022-03" db="EMBL/GenBank/DDBJ databases">
        <authorList>
            <person name="Martin C."/>
        </authorList>
    </citation>
    <scope>NUCLEOTIDE SEQUENCE</scope>
</reference>
<dbReference type="GO" id="GO:0005829">
    <property type="term" value="C:cytosol"/>
    <property type="evidence" value="ECO:0007669"/>
    <property type="project" value="TreeGrafter"/>
</dbReference>
<accession>A0A8J1USG4</accession>
<feature type="region of interest" description="Disordered" evidence="10">
    <location>
        <begin position="1345"/>
        <end position="1708"/>
    </location>
</feature>
<protein>
    <recommendedName>
        <fullName evidence="2">Insulin receptor substrate 1</fullName>
    </recommendedName>
    <alternativeName>
        <fullName evidence="8">Protein chico</fullName>
    </alternativeName>
</protein>
<dbReference type="GO" id="GO:0005886">
    <property type="term" value="C:plasma membrane"/>
    <property type="evidence" value="ECO:0007669"/>
    <property type="project" value="TreeGrafter"/>
</dbReference>
<feature type="compositionally biased region" description="Basic and acidic residues" evidence="10">
    <location>
        <begin position="1698"/>
        <end position="1708"/>
    </location>
</feature>
<feature type="compositionally biased region" description="Basic and acidic residues" evidence="10">
    <location>
        <begin position="948"/>
        <end position="967"/>
    </location>
</feature>
<dbReference type="SMART" id="SM00233">
    <property type="entry name" value="PH"/>
    <property type="match status" value="1"/>
</dbReference>
<evidence type="ECO:0000256" key="7">
    <source>
        <dbReference type="ARBA" id="ARBA00022943"/>
    </source>
</evidence>
<dbReference type="PROSITE" id="PS50003">
    <property type="entry name" value="PH_DOMAIN"/>
    <property type="match status" value="1"/>
</dbReference>
<evidence type="ECO:0000256" key="1">
    <source>
        <dbReference type="ARBA" id="ARBA00011440"/>
    </source>
</evidence>
<feature type="region of interest" description="Disordered" evidence="10">
    <location>
        <begin position="833"/>
        <end position="1094"/>
    </location>
</feature>
<proteinExistence type="predicted"/>
<feature type="compositionally biased region" description="Basic and acidic residues" evidence="10">
    <location>
        <begin position="347"/>
        <end position="358"/>
    </location>
</feature>
<keyword evidence="7" id="KW-0896">Oogenesis</keyword>
<evidence type="ECO:0000256" key="3">
    <source>
        <dbReference type="ARBA" id="ARBA00022553"/>
    </source>
</evidence>
<keyword evidence="5" id="KW-0677">Repeat</keyword>
<feature type="region of interest" description="Disordered" evidence="10">
    <location>
        <begin position="694"/>
        <end position="818"/>
    </location>
</feature>
<feature type="compositionally biased region" description="Polar residues" evidence="10">
    <location>
        <begin position="1392"/>
        <end position="1401"/>
    </location>
</feature>
<dbReference type="Gene3D" id="2.30.29.30">
    <property type="entry name" value="Pleckstrin-homology domain (PH domain)/Phosphotyrosine-binding domain (PTB)"/>
    <property type="match status" value="2"/>
</dbReference>
<feature type="region of interest" description="Disordered" evidence="10">
    <location>
        <begin position="623"/>
        <end position="679"/>
    </location>
</feature>
<dbReference type="CDD" id="cd01204">
    <property type="entry name" value="PTB_IRS"/>
    <property type="match status" value="1"/>
</dbReference>
<dbReference type="InterPro" id="IPR002404">
    <property type="entry name" value="IRS_PTB"/>
</dbReference>
<keyword evidence="3" id="KW-0597">Phosphoprotein</keyword>
<dbReference type="InterPro" id="IPR011993">
    <property type="entry name" value="PH-like_dom_sf"/>
</dbReference>
<organism evidence="11 12">
    <name type="scientific">Owenia fusiformis</name>
    <name type="common">Polychaete worm</name>
    <dbReference type="NCBI Taxonomy" id="6347"/>
    <lineage>
        <taxon>Eukaryota</taxon>
        <taxon>Metazoa</taxon>
        <taxon>Spiralia</taxon>
        <taxon>Lophotrochozoa</taxon>
        <taxon>Annelida</taxon>
        <taxon>Polychaeta</taxon>
        <taxon>Sedentaria</taxon>
        <taxon>Canalipalpata</taxon>
        <taxon>Sabellida</taxon>
        <taxon>Oweniida</taxon>
        <taxon>Oweniidae</taxon>
        <taxon>Owenia</taxon>
    </lineage>
</organism>
<sequence length="1716" mass="185824">MDHKKRSESKKSLSKPGGDIRKCGYLKKLKTMKKKFFVLRHEIDDQPACLEYHDTEKKFKTGHAPKRRIDLPSCLSINRKSDPRHKYAIAIYTKDDCFSVLCDSESGMEEWLTAMLEMQSEQVEGAEPLKPLFEHVWQVSVRNKGLGSSKNLVGTYRLCLTNELLTLVKLNNDKPEITFQLASIRRCGHTDCFFCMEVGRSSATGQGELWMQVEDAIIAQNMHEAILSSMKKIDKEQMQMALPKFRTRSHSSATDKGKLNTSGLSVRSGGSSPVPYLPDPALAPKRSKTISEGQCGSPRRHRITPKSRETTSELRPVSMFSRAHGSHSPHSPAGSPLVSIRGLEAEHRARSDSMDSRGSHASSRGTSSSVSGEEVDGDIMLRSMTPDINEDNEQYFHMGFHKSSSESSTTDTSSIPGYMDMRPVSQTIPTPVLKGPDDYIDMSPASTPKPYMEMSMGKAAAPDAKEGYMEMTPSTTPKSDTGAYFDMSPGVAPTQQSPYLDMSVGSSASNTPSSLILGTSPSRRDIISDSGGYFDMSPMSHSLPTVCEKPAAVEAGYMDMTPKMAHKDPTIPEVSRPDRVTSFLVDDGSLSDFRPKSFSVGSRPLKKIHHQTAPYMEAIAQEGSLERDNKSSSAPHLTPDQQMKSQSSSSIPAHASSMSGISSSSSGLQSHSSSMQSHRDMSDLFMEMEFNMRPRTSSDTWSQQHRPRTGSDSYGQRPRASSFTQKNDLRPRSSSYGQKSTWTKPQRRRSRDSSMSSNISMDSQELQFSLNTSHDSMPHMASYSSSESLGKTSTPRSTHSDYIGMGGPTSSPRSDFLSATGIGVSPLAVSDYMSMGSSSSSSPPKHSNSKPKSPGPGSDVSGYMIMSPPELPEPGDVHVPLATSKLSQHTRHSKHKPKTDPRYPKNSGRDKPGLKVETSPLVRASSLPSPGAYVSLDYNTPKITTPRTEQHKVKSKSDLLAADRKNTESSPKSQPTLPLPSRTQNTGAESYVIYSPGSTQPKSTSPHQAIGKPPGHDYVNISLSKKAETIEKSGNSQVDTSEVQKRVTKRKPVPSVRKSVKSKSKIAVDDKTQAEDSGVKATDNSKNTTGAPSRALDAYADMSHVNVKKDFMQTNVPQYELKAVEPTNSLEKKTCKDSHNSSKKTIDDAYSEMGPFTKSPSSVIKDSSTDAYSVMAPFSLQTKTPKVLVSASKDTNVDAYSEMAPLSLQTKTPNVFVSASKDTNVDAYSEMGPFTSQTKTAKSPSSVIKDSSTDAYSVMAPFSLQTKAPKVLVSASKDTNVDAYSEMAPLSLQTKTPNVSSSVSKDTSFDAYSEMTPISVQTKTNIKSPSSVTKDIYYDAYSEMPSSKVSTTKDNSSDEYSEMAPMSLQTKSSKVSGSASKESSSDAYSEMTPVSLQAQSNLKKDSSSDIYSEMAPLSKSVNKEAPPMRQDMSPGLSSKIPHQSSQEDSYTEMAPINKKGSVKIGKTDVKISMVKKGAMSSPKSSSALQKGTPKATSLSPSPKPDRATSPLTQRLKAEGASSKSPTTSKAIELSAKKAGLQPNLQMTPLSIDLGTDIDADLSPRSDASPRQATISLPRVRSGGSLGDAIPKRGSSSSLSSIGSGDRTRHFSGGAISKQSSLSSTSEDSPGIRSPKVSSLSPSIMFQAKSPRSSLGEKELNYAALDLSDSLPPKSPLSLKSRNSSNNSEDNEPLSYAKIDFEKSGKPDTSRFEFELL</sequence>
<feature type="compositionally biased region" description="Basic and acidic residues" evidence="10">
    <location>
        <begin position="898"/>
        <end position="914"/>
    </location>
</feature>
<dbReference type="GO" id="GO:0008286">
    <property type="term" value="P:insulin receptor signaling pathway"/>
    <property type="evidence" value="ECO:0007669"/>
    <property type="project" value="InterPro"/>
</dbReference>
<keyword evidence="12" id="KW-1185">Reference proteome</keyword>
<evidence type="ECO:0000256" key="5">
    <source>
        <dbReference type="ARBA" id="ARBA00022737"/>
    </source>
</evidence>
<dbReference type="CDD" id="cd01257">
    <property type="entry name" value="PH_IRS"/>
    <property type="match status" value="1"/>
</dbReference>
<feature type="compositionally biased region" description="Polar residues" evidence="10">
    <location>
        <begin position="1616"/>
        <end position="1627"/>
    </location>
</feature>
<feature type="compositionally biased region" description="Low complexity" evidence="10">
    <location>
        <begin position="359"/>
        <end position="372"/>
    </location>
</feature>
<comment type="function">
    <text evidence="9">Activates phosphatidylinositol 3-kinase when bound to the regulatory p85 subunit. May mediate the control of various cellular processes by insulin-like peptides. When phosphorylated by the insulin receptor binds specifically to various cellular proteins containing SH2 domains. Involved in control of cell proliferation, cell size, and body and organ growth throughout development. Also has a role in a signaling pathway controlling the physiological response required to endure periods of low nutrient conditions. Insulin/insulin-like growth factor (IGF) signaling pathway has a role in regulating aging and is necessary in the ovary for vitellogenic maturation.</text>
</comment>
<feature type="compositionally biased region" description="Polar residues" evidence="10">
    <location>
        <begin position="694"/>
        <end position="744"/>
    </location>
</feature>
<dbReference type="GO" id="GO:0043548">
    <property type="term" value="F:phosphatidylinositol 3-kinase binding"/>
    <property type="evidence" value="ECO:0007669"/>
    <property type="project" value="TreeGrafter"/>
</dbReference>
<feature type="compositionally biased region" description="Polar residues" evidence="10">
    <location>
        <begin position="1032"/>
        <end position="1041"/>
    </location>
</feature>
<feature type="compositionally biased region" description="Polar residues" evidence="10">
    <location>
        <begin position="996"/>
        <end position="1007"/>
    </location>
</feature>
<evidence type="ECO:0000256" key="6">
    <source>
        <dbReference type="ARBA" id="ARBA00022782"/>
    </source>
</evidence>
<evidence type="ECO:0000256" key="2">
    <source>
        <dbReference type="ARBA" id="ARBA00015710"/>
    </source>
</evidence>
<dbReference type="GO" id="GO:0048477">
    <property type="term" value="P:oogenesis"/>
    <property type="evidence" value="ECO:0007669"/>
    <property type="project" value="UniProtKB-KW"/>
</dbReference>